<name>Q8LYC1_9MUSC</name>
<reference evidence="2" key="1">
    <citation type="journal article" date="2006" name="Bull. Entomol. Res.">
        <title>New contributions towards the understanding of the phylogenetic relationships among economically important fruit flies (Diptera: Tephritidae).</title>
        <authorList>
            <person name="Segura M.D."/>
            <person name="Callejas C."/>
            <person name="Fernandez M.P."/>
            <person name="Ochando M.D."/>
        </authorList>
    </citation>
    <scope>NUCLEOTIDE SEQUENCE</scope>
</reference>
<keyword evidence="1" id="KW-0812">Transmembrane</keyword>
<geneLocation type="mitochondrion" evidence="2"/>
<organism evidence="2">
    <name type="scientific">Rhagoletis cerasi</name>
    <dbReference type="NCBI Taxonomy" id="43399"/>
    <lineage>
        <taxon>Eukaryota</taxon>
        <taxon>Metazoa</taxon>
        <taxon>Ecdysozoa</taxon>
        <taxon>Arthropoda</taxon>
        <taxon>Hexapoda</taxon>
        <taxon>Insecta</taxon>
        <taxon>Pterygota</taxon>
        <taxon>Neoptera</taxon>
        <taxon>Endopterygota</taxon>
        <taxon>Diptera</taxon>
        <taxon>Brachycera</taxon>
        <taxon>Muscomorpha</taxon>
        <taxon>Tephritoidea</taxon>
        <taxon>Tephritidae</taxon>
        <taxon>Rhagoletis</taxon>
    </lineage>
</organism>
<evidence type="ECO:0000256" key="1">
    <source>
        <dbReference type="SAM" id="Phobius"/>
    </source>
</evidence>
<dbReference type="AlphaFoldDB" id="Q8LYC1"/>
<sequence>KLMYLAWKCFLPSSLNYLLFLIGFKLLLINLMLLIFFSKVNKK</sequence>
<evidence type="ECO:0000313" key="2">
    <source>
        <dbReference type="EMBL" id="AAM47097.1"/>
    </source>
</evidence>
<keyword evidence="2" id="KW-0496">Mitochondrion</keyword>
<proteinExistence type="predicted"/>
<feature type="non-terminal residue" evidence="2">
    <location>
        <position position="1"/>
    </location>
</feature>
<dbReference type="EMBL" id="AY096100">
    <property type="protein sequence ID" value="AAM47097.1"/>
    <property type="molecule type" value="Genomic_DNA"/>
</dbReference>
<protein>
    <submittedName>
        <fullName evidence="2">NADH dehydrogenase 1</fullName>
    </submittedName>
</protein>
<feature type="transmembrane region" description="Helical" evidence="1">
    <location>
        <begin position="15"/>
        <end position="37"/>
    </location>
</feature>
<accession>Q8LYC1</accession>
<keyword evidence="1" id="KW-0472">Membrane</keyword>
<keyword evidence="1" id="KW-1133">Transmembrane helix</keyword>